<dbReference type="Proteomes" id="UP001642483">
    <property type="component" value="Unassembled WGS sequence"/>
</dbReference>
<name>A0ABP0GDM9_CLALP</name>
<accession>A0ABP0GDM9</accession>
<evidence type="ECO:0000256" key="1">
    <source>
        <dbReference type="SAM" id="MobiDB-lite"/>
    </source>
</evidence>
<dbReference type="EMBL" id="CAWYQH010000108">
    <property type="protein sequence ID" value="CAK8688739.1"/>
    <property type="molecule type" value="Genomic_DNA"/>
</dbReference>
<reference evidence="2 3" key="1">
    <citation type="submission" date="2024-02" db="EMBL/GenBank/DDBJ databases">
        <authorList>
            <person name="Daric V."/>
            <person name="Darras S."/>
        </authorList>
    </citation>
    <scope>NUCLEOTIDE SEQUENCE [LARGE SCALE GENOMIC DNA]</scope>
</reference>
<feature type="compositionally biased region" description="Basic and acidic residues" evidence="1">
    <location>
        <begin position="27"/>
        <end position="40"/>
    </location>
</feature>
<sequence>MAYCAILTRSRLSRPPMRSEFATAAQDEDRLARSKSDGDAGYRSPRCAAPLAKTTIPLRRFRRCNFDEPDPGVEEMNRRTFLANSERCKSSVRVDFLRKRQEANHDDAKRRRAQADRRRGDYAMLSNVNEIEIRKVGRLMSGVFR</sequence>
<evidence type="ECO:0000313" key="2">
    <source>
        <dbReference type="EMBL" id="CAK8688739.1"/>
    </source>
</evidence>
<proteinExistence type="predicted"/>
<organism evidence="2 3">
    <name type="scientific">Clavelina lepadiformis</name>
    <name type="common">Light-bulb sea squirt</name>
    <name type="synonym">Ascidia lepadiformis</name>
    <dbReference type="NCBI Taxonomy" id="159417"/>
    <lineage>
        <taxon>Eukaryota</taxon>
        <taxon>Metazoa</taxon>
        <taxon>Chordata</taxon>
        <taxon>Tunicata</taxon>
        <taxon>Ascidiacea</taxon>
        <taxon>Aplousobranchia</taxon>
        <taxon>Clavelinidae</taxon>
        <taxon>Clavelina</taxon>
    </lineage>
</organism>
<keyword evidence="3" id="KW-1185">Reference proteome</keyword>
<gene>
    <name evidence="2" type="ORF">CVLEPA_LOCUS20723</name>
</gene>
<evidence type="ECO:0000313" key="3">
    <source>
        <dbReference type="Proteomes" id="UP001642483"/>
    </source>
</evidence>
<comment type="caution">
    <text evidence="2">The sequence shown here is derived from an EMBL/GenBank/DDBJ whole genome shotgun (WGS) entry which is preliminary data.</text>
</comment>
<feature type="region of interest" description="Disordered" evidence="1">
    <location>
        <begin position="15"/>
        <end position="46"/>
    </location>
</feature>
<protein>
    <submittedName>
        <fullName evidence="2">Uncharacterized protein</fullName>
    </submittedName>
</protein>